<dbReference type="AlphaFoldDB" id="A0A8J5GW38"/>
<proteinExistence type="predicted"/>
<dbReference type="OrthoDB" id="1742859at2759"/>
<dbReference type="PANTHER" id="PTHR37740">
    <property type="entry name" value="OS02G0193500 PROTEIN"/>
    <property type="match status" value="1"/>
</dbReference>
<sequence>MQDQPIIMMDEPSNLKPAKKKKSMKQNGSAAVEVKGDSKEASNLSRRPQKGNKRGLQSDVSHPSGQADRLTSDSFLDPSGLSYVYRQLRHRYLFLEEESFSLDKELDEVDAGVKSLEDEKLALLDQLVVLEGLVDPSEIKRAKIPEGSFQTQVSLGVAKIV</sequence>
<gene>
    <name evidence="2" type="ORF">ZIOFF_030822</name>
</gene>
<dbReference type="EMBL" id="JACMSC010000008">
    <property type="protein sequence ID" value="KAG6512693.1"/>
    <property type="molecule type" value="Genomic_DNA"/>
</dbReference>
<evidence type="ECO:0000313" key="3">
    <source>
        <dbReference type="Proteomes" id="UP000734854"/>
    </source>
</evidence>
<name>A0A8J5GW38_ZINOF</name>
<evidence type="ECO:0000256" key="1">
    <source>
        <dbReference type="SAM" id="MobiDB-lite"/>
    </source>
</evidence>
<protein>
    <submittedName>
        <fullName evidence="2">Uncharacterized protein</fullName>
    </submittedName>
</protein>
<reference evidence="2 3" key="1">
    <citation type="submission" date="2020-08" db="EMBL/GenBank/DDBJ databases">
        <title>Plant Genome Project.</title>
        <authorList>
            <person name="Zhang R.-G."/>
        </authorList>
    </citation>
    <scope>NUCLEOTIDE SEQUENCE [LARGE SCALE GENOMIC DNA]</scope>
    <source>
        <tissue evidence="2">Rhizome</tissue>
    </source>
</reference>
<dbReference type="Proteomes" id="UP000734854">
    <property type="component" value="Unassembled WGS sequence"/>
</dbReference>
<comment type="caution">
    <text evidence="2">The sequence shown here is derived from an EMBL/GenBank/DDBJ whole genome shotgun (WGS) entry which is preliminary data.</text>
</comment>
<organism evidence="2 3">
    <name type="scientific">Zingiber officinale</name>
    <name type="common">Ginger</name>
    <name type="synonym">Amomum zingiber</name>
    <dbReference type="NCBI Taxonomy" id="94328"/>
    <lineage>
        <taxon>Eukaryota</taxon>
        <taxon>Viridiplantae</taxon>
        <taxon>Streptophyta</taxon>
        <taxon>Embryophyta</taxon>
        <taxon>Tracheophyta</taxon>
        <taxon>Spermatophyta</taxon>
        <taxon>Magnoliopsida</taxon>
        <taxon>Liliopsida</taxon>
        <taxon>Zingiberales</taxon>
        <taxon>Zingiberaceae</taxon>
        <taxon>Zingiber</taxon>
    </lineage>
</organism>
<dbReference type="PANTHER" id="PTHR37740:SF1">
    <property type="entry name" value="OS02G0193500 PROTEIN"/>
    <property type="match status" value="1"/>
</dbReference>
<evidence type="ECO:0000313" key="2">
    <source>
        <dbReference type="EMBL" id="KAG6512693.1"/>
    </source>
</evidence>
<keyword evidence="3" id="KW-1185">Reference proteome</keyword>
<feature type="region of interest" description="Disordered" evidence="1">
    <location>
        <begin position="1"/>
        <end position="78"/>
    </location>
</feature>
<accession>A0A8J5GW38</accession>